<dbReference type="RefSeq" id="WP_004032291.1">
    <property type="nucleotide sequence ID" value="NZ_GG704759.1"/>
</dbReference>
<proteinExistence type="predicted"/>
<dbReference type="AlphaFoldDB" id="D2ZMZ0"/>
<evidence type="ECO:0000313" key="2">
    <source>
        <dbReference type="Proteomes" id="UP000004028"/>
    </source>
</evidence>
<comment type="caution">
    <text evidence="1">The sequence shown here is derived from an EMBL/GenBank/DDBJ whole genome shotgun (WGS) entry which is preliminary data.</text>
</comment>
<protein>
    <submittedName>
        <fullName evidence="1">Uncharacterized protein</fullName>
    </submittedName>
</protein>
<evidence type="ECO:0000313" key="1">
    <source>
        <dbReference type="EMBL" id="EFC94029.1"/>
    </source>
</evidence>
<organism evidence="1 2">
    <name type="scientific">Methanobrevibacter smithii DSM 2374</name>
    <dbReference type="NCBI Taxonomy" id="521002"/>
    <lineage>
        <taxon>Archaea</taxon>
        <taxon>Methanobacteriati</taxon>
        <taxon>Methanobacteriota</taxon>
        <taxon>Methanomada group</taxon>
        <taxon>Methanobacteria</taxon>
        <taxon>Methanobacteriales</taxon>
        <taxon>Methanobacteriaceae</taxon>
        <taxon>Methanobrevibacter</taxon>
    </lineage>
</organism>
<accession>D2ZMZ0</accession>
<dbReference type="PATRIC" id="fig|521002.11.peg.182"/>
<gene>
    <name evidence="1" type="ORF">METSMIF1_02190</name>
</gene>
<dbReference type="HOGENOM" id="CLU_3282929_0_0_2"/>
<sequence length="40" mass="4487">MELLEAQPTRTSFSVANIISDCFENGFGAYTDSHICIFEE</sequence>
<name>D2ZMZ0_METSM</name>
<reference evidence="1 2" key="1">
    <citation type="submission" date="2010-01" db="EMBL/GenBank/DDBJ databases">
        <authorList>
            <person name="Weinstock G."/>
            <person name="Sodergren E."/>
            <person name="Clifton S."/>
            <person name="Fulton L."/>
            <person name="Fulton B."/>
            <person name="Courtney L."/>
            <person name="Fronick C."/>
            <person name="Harrison M."/>
            <person name="Strong C."/>
            <person name="Farmer C."/>
            <person name="Delahaunty K."/>
            <person name="Markovic C."/>
            <person name="Hall O."/>
            <person name="Minx P."/>
            <person name="Tomlinson C."/>
            <person name="Mitreva M."/>
            <person name="Nelson J."/>
            <person name="Hou S."/>
            <person name="Wollam A."/>
            <person name="Pepin K.H."/>
            <person name="Johnson M."/>
            <person name="Bhonagiri V."/>
            <person name="Nash W.E."/>
            <person name="Warren W."/>
            <person name="Chinwalla A."/>
            <person name="Mardis E.R."/>
            <person name="Wilson R.K."/>
        </authorList>
    </citation>
    <scope>NUCLEOTIDE SEQUENCE [LARGE SCALE GENOMIC DNA]</scope>
    <source>
        <strain evidence="1 2">DSM 2374</strain>
    </source>
</reference>
<dbReference type="Proteomes" id="UP000004028">
    <property type="component" value="Unassembled WGS sequence"/>
</dbReference>
<dbReference type="EMBL" id="ABYV02000003">
    <property type="protein sequence ID" value="EFC94029.1"/>
    <property type="molecule type" value="Genomic_DNA"/>
</dbReference>